<feature type="region of interest" description="Disordered" evidence="1">
    <location>
        <begin position="1"/>
        <end position="48"/>
    </location>
</feature>
<evidence type="ECO:0000313" key="3">
    <source>
        <dbReference type="Proteomes" id="UP001607303"/>
    </source>
</evidence>
<feature type="compositionally biased region" description="Basic and acidic residues" evidence="1">
    <location>
        <begin position="27"/>
        <end position="44"/>
    </location>
</feature>
<feature type="compositionally biased region" description="Basic and acidic residues" evidence="1">
    <location>
        <begin position="1"/>
        <end position="13"/>
    </location>
</feature>
<keyword evidence="3" id="KW-1185">Reference proteome</keyword>
<accession>A0ABD2B0R7</accession>
<evidence type="ECO:0000256" key="1">
    <source>
        <dbReference type="SAM" id="MobiDB-lite"/>
    </source>
</evidence>
<protein>
    <recommendedName>
        <fullName evidence="4">Peptidase M12B propeptide domain-containing protein</fullName>
    </recommendedName>
</protein>
<gene>
    <name evidence="2" type="ORF">V1477_018015</name>
</gene>
<proteinExistence type="predicted"/>
<dbReference type="Proteomes" id="UP001607303">
    <property type="component" value="Unassembled WGS sequence"/>
</dbReference>
<dbReference type="AlphaFoldDB" id="A0ABD2B0R7"/>
<feature type="compositionally biased region" description="Acidic residues" evidence="1">
    <location>
        <begin position="14"/>
        <end position="26"/>
    </location>
</feature>
<name>A0ABD2B0R7_VESMC</name>
<evidence type="ECO:0000313" key="2">
    <source>
        <dbReference type="EMBL" id="KAL2726201.1"/>
    </source>
</evidence>
<reference evidence="2 3" key="1">
    <citation type="journal article" date="2024" name="Ann. Entomol. Soc. Am.">
        <title>Genomic analyses of the southern and eastern yellowjacket wasps (Hymenoptera: Vespidae) reveal evolutionary signatures of social life.</title>
        <authorList>
            <person name="Catto M.A."/>
            <person name="Caine P.B."/>
            <person name="Orr S.E."/>
            <person name="Hunt B.G."/>
            <person name="Goodisman M.A.D."/>
        </authorList>
    </citation>
    <scope>NUCLEOTIDE SEQUENCE [LARGE SCALE GENOMIC DNA]</scope>
    <source>
        <strain evidence="2">232</strain>
        <tissue evidence="2">Head and thorax</tissue>
    </source>
</reference>
<sequence>MVERWEREVPERGYDEEEDEEVEEEEKGGNESKFELEVWSDNKKKTPRTKGSIRMRYALDGIYRSNGAVLSLHTCHGVTAIRDIDAIRAFEFVEDDRKHDIRVGAYDRCRTDVESPSIAEVVTSTEAVMCGEPLVVLTAR</sequence>
<dbReference type="EMBL" id="JAYRBN010000109">
    <property type="protein sequence ID" value="KAL2726201.1"/>
    <property type="molecule type" value="Genomic_DNA"/>
</dbReference>
<comment type="caution">
    <text evidence="2">The sequence shown here is derived from an EMBL/GenBank/DDBJ whole genome shotgun (WGS) entry which is preliminary data.</text>
</comment>
<organism evidence="2 3">
    <name type="scientific">Vespula maculifrons</name>
    <name type="common">Eastern yellow jacket</name>
    <name type="synonym">Wasp</name>
    <dbReference type="NCBI Taxonomy" id="7453"/>
    <lineage>
        <taxon>Eukaryota</taxon>
        <taxon>Metazoa</taxon>
        <taxon>Ecdysozoa</taxon>
        <taxon>Arthropoda</taxon>
        <taxon>Hexapoda</taxon>
        <taxon>Insecta</taxon>
        <taxon>Pterygota</taxon>
        <taxon>Neoptera</taxon>
        <taxon>Endopterygota</taxon>
        <taxon>Hymenoptera</taxon>
        <taxon>Apocrita</taxon>
        <taxon>Aculeata</taxon>
        <taxon>Vespoidea</taxon>
        <taxon>Vespidae</taxon>
        <taxon>Vespinae</taxon>
        <taxon>Vespula</taxon>
    </lineage>
</organism>
<evidence type="ECO:0008006" key="4">
    <source>
        <dbReference type="Google" id="ProtNLM"/>
    </source>
</evidence>